<organism evidence="2 3">
    <name type="scientific">Halodesulfurarchaeum formicicum</name>
    <dbReference type="NCBI Taxonomy" id="1873524"/>
    <lineage>
        <taxon>Archaea</taxon>
        <taxon>Methanobacteriati</taxon>
        <taxon>Methanobacteriota</taxon>
        <taxon>Stenosarchaea group</taxon>
        <taxon>Halobacteria</taxon>
        <taxon>Halobacteriales</taxon>
        <taxon>Halobacteriaceae</taxon>
        <taxon>Halodesulfurarchaeum</taxon>
    </lineage>
</organism>
<dbReference type="CDD" id="cd13540">
    <property type="entry name" value="PBP2_ModA_WtpA"/>
    <property type="match status" value="1"/>
</dbReference>
<dbReference type="GO" id="GO:0015689">
    <property type="term" value="P:molybdate ion transport"/>
    <property type="evidence" value="ECO:0007669"/>
    <property type="project" value="TreeGrafter"/>
</dbReference>
<proteinExistence type="inferred from homology"/>
<dbReference type="KEGG" id="halh:HTSR_1633"/>
<dbReference type="AlphaFoldDB" id="A0A1D8S623"/>
<dbReference type="Proteomes" id="UP000185608">
    <property type="component" value="Chromosome"/>
</dbReference>
<evidence type="ECO:0000313" key="2">
    <source>
        <dbReference type="EMBL" id="AOW80804.1"/>
    </source>
</evidence>
<dbReference type="PANTHER" id="PTHR30632">
    <property type="entry name" value="MOLYBDATE-BINDING PERIPLASMIC PROTEIN"/>
    <property type="match status" value="1"/>
</dbReference>
<dbReference type="GO" id="GO:0030973">
    <property type="term" value="F:molybdate ion binding"/>
    <property type="evidence" value="ECO:0007669"/>
    <property type="project" value="TreeGrafter"/>
</dbReference>
<dbReference type="PANTHER" id="PTHR30632:SF16">
    <property type="entry name" value="MOLYBDATE_TUNGSTATE-BINDING PROTEIN WTPA"/>
    <property type="match status" value="1"/>
</dbReference>
<dbReference type="InterPro" id="IPR050682">
    <property type="entry name" value="ModA/WtpA"/>
</dbReference>
<comment type="similarity">
    <text evidence="1">Belongs to the bacterial solute-binding protein 1 family. WtpA subfamily.</text>
</comment>
<dbReference type="Pfam" id="PF13531">
    <property type="entry name" value="SBP_bac_11"/>
    <property type="match status" value="1"/>
</dbReference>
<evidence type="ECO:0000313" key="3">
    <source>
        <dbReference type="Proteomes" id="UP000185608"/>
    </source>
</evidence>
<accession>A0A1D8S623</accession>
<sequence length="273" mass="30012">MLSAGSLATLFEDTIGPAFDDAHEYGYRGEFHGSNAVMRMVLDEQKRPDVIVSADAELLRTRLPDDVAPWDVVFGSNALVIAYGPETTVGERLEADEPWHEVLSEADAEIARSDPDLDPLGYRALQLFDLAEQYYDRDGLAAALTENLVIDPQEAHILARIEAQERAAAIVYKNMAVDHDLPYVELPSKLDFSNPEHAEYYAQATYTTEDGTTVEGAPVLYNATVPSTAPNPEAGRAFLRFLLSNPEMLTENGLVVTDAFPRPHGPVPEEVLP</sequence>
<dbReference type="SUPFAM" id="SSF53850">
    <property type="entry name" value="Periplasmic binding protein-like II"/>
    <property type="match status" value="1"/>
</dbReference>
<reference evidence="2 3" key="1">
    <citation type="submission" date="2016-06" db="EMBL/GenBank/DDBJ databases">
        <title>Discovery of anaerobic lithoheterotrophic haloarchaeon capable of sulfur respiration by hydrogen and formate.</title>
        <authorList>
            <person name="Sorokin D.Y."/>
            <person name="Kublanov I.V."/>
            <person name="Roman P."/>
            <person name="Sinninghe Damste J.S."/>
            <person name="Golyshin P.N."/>
            <person name="Rojo D."/>
            <person name="Ciordia S."/>
            <person name="Mena Md.C."/>
            <person name="Ferrer M."/>
            <person name="Smedile F."/>
            <person name="Messina E."/>
            <person name="La Cono V."/>
            <person name="Yakimov M.M."/>
        </authorList>
    </citation>
    <scope>NUCLEOTIDE SEQUENCE [LARGE SCALE GENOMIC DNA]</scope>
    <source>
        <strain evidence="2 3">HTSR1</strain>
    </source>
</reference>
<gene>
    <name evidence="2" type="ORF">HTSR_1633</name>
</gene>
<dbReference type="Gene3D" id="3.40.190.10">
    <property type="entry name" value="Periplasmic binding protein-like II"/>
    <property type="match status" value="2"/>
</dbReference>
<dbReference type="EMBL" id="CP016070">
    <property type="protein sequence ID" value="AOW80804.1"/>
    <property type="molecule type" value="Genomic_DNA"/>
</dbReference>
<evidence type="ECO:0000256" key="1">
    <source>
        <dbReference type="ARBA" id="ARBA00009438"/>
    </source>
</evidence>
<dbReference type="PATRIC" id="fig|1855411.3.peg.1637"/>
<dbReference type="STRING" id="1873524.HSR6_1702"/>
<name>A0A1D8S623_9EURY</name>
<protein>
    <submittedName>
        <fullName evidence="2">Sulfate ABC transporter substrate-binding protein</fullName>
    </submittedName>
</protein>